<proteinExistence type="predicted"/>
<accession>A0A1L7RMS9</accession>
<organism evidence="2">
    <name type="scientific">Actinomyces succiniciruminis</name>
    <dbReference type="NCBI Taxonomy" id="1522002"/>
    <lineage>
        <taxon>Bacteria</taxon>
        <taxon>Bacillati</taxon>
        <taxon>Actinomycetota</taxon>
        <taxon>Actinomycetes</taxon>
        <taxon>Actinomycetales</taxon>
        <taxon>Actinomycetaceae</taxon>
        <taxon>Actinomyces</taxon>
    </lineage>
</organism>
<reference evidence="2" key="1">
    <citation type="submission" date="2014-07" db="EMBL/GenBank/DDBJ databases">
        <authorList>
            <person name="Zhang J.E."/>
            <person name="Yang H."/>
            <person name="Guo J."/>
            <person name="Deng Z."/>
            <person name="Luo H."/>
            <person name="Luo M."/>
            <person name="Zhao B."/>
        </authorList>
    </citation>
    <scope>NUCLEOTIDE SEQUENCE</scope>
    <source>
        <strain evidence="2">AM4</strain>
    </source>
</reference>
<dbReference type="EMBL" id="LK995489">
    <property type="protein sequence ID" value="CED90942.1"/>
    <property type="molecule type" value="Genomic_DNA"/>
</dbReference>
<protein>
    <submittedName>
        <fullName evidence="2">Uncharacterized protein</fullName>
    </submittedName>
</protein>
<gene>
    <name evidence="2" type="ORF">AAM4_1110</name>
</gene>
<name>A0A1L7RMS9_9ACTO</name>
<feature type="compositionally biased region" description="Polar residues" evidence="1">
    <location>
        <begin position="122"/>
        <end position="143"/>
    </location>
</feature>
<dbReference type="AlphaFoldDB" id="A0A1L7RMS9"/>
<sequence>MLAAVVAGVLRGEGRDEPAVVSRAGSPHRTRLHLTAANPDARKRDHLLRHFAICYATSGLTTPVNRLLKAPQVYSRALSSVVNAQPAHQTPRPVFRSQDIGDSPAAAHHTPKPEEPVYDTLGTYTNRTGPQSSTIARESTGSL</sequence>
<evidence type="ECO:0000313" key="2">
    <source>
        <dbReference type="EMBL" id="CED90942.1"/>
    </source>
</evidence>
<evidence type="ECO:0000256" key="1">
    <source>
        <dbReference type="SAM" id="MobiDB-lite"/>
    </source>
</evidence>
<feature type="region of interest" description="Disordered" evidence="1">
    <location>
        <begin position="81"/>
        <end position="143"/>
    </location>
</feature>